<proteinExistence type="predicted"/>
<name>A0AAU8FKW1_9BACT</name>
<accession>A0AAU8FKW1</accession>
<reference evidence="1" key="1">
    <citation type="submission" date="2024-06" db="EMBL/GenBank/DDBJ databases">
        <title>Sequencing and assembly of the genome of Dyadobacter sp. strain 676, a symbiont of Cyamopsis tetragonoloba.</title>
        <authorList>
            <person name="Guro P."/>
            <person name="Sazanova A."/>
            <person name="Kuznetsova I."/>
            <person name="Belimov A."/>
            <person name="Safronova V."/>
        </authorList>
    </citation>
    <scope>NUCLEOTIDE SEQUENCE</scope>
    <source>
        <strain evidence="1">676</strain>
    </source>
</reference>
<gene>
    <name evidence="1" type="ORF">ABV298_30650</name>
</gene>
<protein>
    <recommendedName>
        <fullName evidence="2">CARDB domain-containing protein</fullName>
    </recommendedName>
</protein>
<organism evidence="1">
    <name type="scientific">Dyadobacter sp. 676</name>
    <dbReference type="NCBI Taxonomy" id="3088362"/>
    <lineage>
        <taxon>Bacteria</taxon>
        <taxon>Pseudomonadati</taxon>
        <taxon>Bacteroidota</taxon>
        <taxon>Cytophagia</taxon>
        <taxon>Cytophagales</taxon>
        <taxon>Spirosomataceae</taxon>
        <taxon>Dyadobacter</taxon>
    </lineage>
</organism>
<dbReference type="RefSeq" id="WP_353719919.1">
    <property type="nucleotide sequence ID" value="NZ_CP159289.1"/>
</dbReference>
<dbReference type="EMBL" id="CP159289">
    <property type="protein sequence ID" value="XCH24604.1"/>
    <property type="molecule type" value="Genomic_DNA"/>
</dbReference>
<sequence>MERFDPVLGGKVVIYWISDFSPFSSDNANPLFRELRKGEKISVHNCVFVRSNKLQCFFGSKPRSKTKFSVTVKVVGGKVVEEQVKSEEENNSSFRTYGYYLSDFSAEVRENGEYSFTITANADSTVKEKDYSDNRYVTRGQKF</sequence>
<dbReference type="AlphaFoldDB" id="A0AAU8FKW1"/>
<evidence type="ECO:0008006" key="2">
    <source>
        <dbReference type="Google" id="ProtNLM"/>
    </source>
</evidence>
<evidence type="ECO:0000313" key="1">
    <source>
        <dbReference type="EMBL" id="XCH24604.1"/>
    </source>
</evidence>